<dbReference type="GO" id="GO:0009007">
    <property type="term" value="F:site-specific DNA-methyltransferase (adenine-specific) activity"/>
    <property type="evidence" value="ECO:0007669"/>
    <property type="project" value="UniProtKB-EC"/>
</dbReference>
<dbReference type="RefSeq" id="WP_282593260.1">
    <property type="nucleotide sequence ID" value="NZ_JAPAAF010000045.1"/>
</dbReference>
<reference evidence="4" key="1">
    <citation type="submission" date="2022-10" db="EMBL/GenBank/DDBJ databases">
        <title>Gaoshiqiia sediminis gen. nov., sp. nov., isolated from coastal sediment.</title>
        <authorList>
            <person name="Yu W.X."/>
            <person name="Mu D.S."/>
            <person name="Du J.Z."/>
            <person name="Liang Y.Q."/>
        </authorList>
    </citation>
    <scope>NUCLEOTIDE SEQUENCE</scope>
    <source>
        <strain evidence="4">A06</strain>
    </source>
</reference>
<sequence>MKYMGSKNRIAKYILPIILENRTENQLYIEPFVGGANMIDKVTGERLGTDNNEYLIALLRALQTG</sequence>
<name>A0AA41YAY3_9BACT</name>
<dbReference type="Proteomes" id="UP001163821">
    <property type="component" value="Unassembled WGS sequence"/>
</dbReference>
<proteinExistence type="predicted"/>
<comment type="caution">
    <text evidence="4">The sequence shown here is derived from an EMBL/GenBank/DDBJ whole genome shotgun (WGS) entry which is preliminary data.</text>
</comment>
<dbReference type="AlphaFoldDB" id="A0AA41YAY3"/>
<dbReference type="GO" id="GO:0032259">
    <property type="term" value="P:methylation"/>
    <property type="evidence" value="ECO:0007669"/>
    <property type="project" value="UniProtKB-KW"/>
</dbReference>
<dbReference type="SUPFAM" id="SSF53335">
    <property type="entry name" value="S-adenosyl-L-methionine-dependent methyltransferases"/>
    <property type="match status" value="1"/>
</dbReference>
<dbReference type="EMBL" id="JAPAAF010000045">
    <property type="protein sequence ID" value="MCW0484672.1"/>
    <property type="molecule type" value="Genomic_DNA"/>
</dbReference>
<keyword evidence="5" id="KW-1185">Reference proteome</keyword>
<organism evidence="4 5">
    <name type="scientific">Gaoshiqia sediminis</name>
    <dbReference type="NCBI Taxonomy" id="2986998"/>
    <lineage>
        <taxon>Bacteria</taxon>
        <taxon>Pseudomonadati</taxon>
        <taxon>Bacteroidota</taxon>
        <taxon>Bacteroidia</taxon>
        <taxon>Marinilabiliales</taxon>
        <taxon>Prolixibacteraceae</taxon>
        <taxon>Gaoshiqia</taxon>
    </lineage>
</organism>
<evidence type="ECO:0000256" key="1">
    <source>
        <dbReference type="ARBA" id="ARBA00022603"/>
    </source>
</evidence>
<keyword evidence="3" id="KW-0949">S-adenosyl-L-methionine</keyword>
<evidence type="ECO:0000256" key="2">
    <source>
        <dbReference type="ARBA" id="ARBA00022679"/>
    </source>
</evidence>
<accession>A0AA41YAY3</accession>
<gene>
    <name evidence="4" type="ORF">N2K84_18200</name>
</gene>
<dbReference type="Pfam" id="PF02086">
    <property type="entry name" value="MethyltransfD12"/>
    <property type="match status" value="1"/>
</dbReference>
<evidence type="ECO:0000256" key="3">
    <source>
        <dbReference type="ARBA" id="ARBA00022691"/>
    </source>
</evidence>
<dbReference type="InterPro" id="IPR029063">
    <property type="entry name" value="SAM-dependent_MTases_sf"/>
</dbReference>
<dbReference type="InterPro" id="IPR012327">
    <property type="entry name" value="MeTrfase_D12"/>
</dbReference>
<evidence type="ECO:0000313" key="4">
    <source>
        <dbReference type="EMBL" id="MCW0484672.1"/>
    </source>
</evidence>
<keyword evidence="2" id="KW-0808">Transferase</keyword>
<protein>
    <submittedName>
        <fullName evidence="4">DNA adenine methylase</fullName>
    </submittedName>
</protein>
<dbReference type="GO" id="GO:0009307">
    <property type="term" value="P:DNA restriction-modification system"/>
    <property type="evidence" value="ECO:0007669"/>
    <property type="project" value="InterPro"/>
</dbReference>
<dbReference type="Gene3D" id="3.40.50.150">
    <property type="entry name" value="Vaccinia Virus protein VP39"/>
    <property type="match status" value="1"/>
</dbReference>
<evidence type="ECO:0000313" key="5">
    <source>
        <dbReference type="Proteomes" id="UP001163821"/>
    </source>
</evidence>
<keyword evidence="1 4" id="KW-0489">Methyltransferase</keyword>